<protein>
    <submittedName>
        <fullName evidence="2">Tryptophan-rich sensory protein</fullName>
    </submittedName>
    <submittedName>
        <fullName evidence="3">TspO and MBR related proteins</fullName>
    </submittedName>
</protein>
<evidence type="ECO:0000313" key="4">
    <source>
        <dbReference type="Proteomes" id="UP000198548"/>
    </source>
</evidence>
<dbReference type="Gene3D" id="1.20.1260.100">
    <property type="entry name" value="TspO/MBR protein"/>
    <property type="match status" value="1"/>
</dbReference>
<keyword evidence="1" id="KW-0472">Membrane</keyword>
<name>A0A1H7TQB5_9LACT</name>
<feature type="transmembrane region" description="Helical" evidence="1">
    <location>
        <begin position="135"/>
        <end position="153"/>
    </location>
</feature>
<reference evidence="2 5" key="2">
    <citation type="submission" date="2019-07" db="EMBL/GenBank/DDBJ databases">
        <title>Whole genome shotgun sequence of Alkalibacterium putridalgicola NBRC 103243.</title>
        <authorList>
            <person name="Hosoyama A."/>
            <person name="Uohara A."/>
            <person name="Ohji S."/>
            <person name="Ichikawa N."/>
        </authorList>
    </citation>
    <scope>NUCLEOTIDE SEQUENCE [LARGE SCALE GENOMIC DNA]</scope>
    <source>
        <strain evidence="2 5">NBRC 103243</strain>
    </source>
</reference>
<feature type="transmembrane region" description="Helical" evidence="1">
    <location>
        <begin position="192"/>
        <end position="208"/>
    </location>
</feature>
<dbReference type="EMBL" id="BJUX01000002">
    <property type="protein sequence ID" value="GEK88197.1"/>
    <property type="molecule type" value="Genomic_DNA"/>
</dbReference>
<accession>A0A1H7TQB5</accession>
<dbReference type="PANTHER" id="PTHR33802:SF1">
    <property type="entry name" value="XK-RELATED PROTEIN"/>
    <property type="match status" value="1"/>
</dbReference>
<dbReference type="RefSeq" id="WP_091488008.1">
    <property type="nucleotide sequence ID" value="NZ_BJUX01000002.1"/>
</dbReference>
<evidence type="ECO:0000313" key="3">
    <source>
        <dbReference type="EMBL" id="SEL86057.1"/>
    </source>
</evidence>
<feature type="transmembrane region" description="Helical" evidence="1">
    <location>
        <begin position="101"/>
        <end position="119"/>
    </location>
</feature>
<dbReference type="PANTHER" id="PTHR33802">
    <property type="entry name" value="SI:CH211-161H7.5-RELATED"/>
    <property type="match status" value="1"/>
</dbReference>
<dbReference type="STRING" id="426703.SAMN04488100_11339"/>
<evidence type="ECO:0000256" key="1">
    <source>
        <dbReference type="SAM" id="Phobius"/>
    </source>
</evidence>
<evidence type="ECO:0000313" key="2">
    <source>
        <dbReference type="EMBL" id="GEK88197.1"/>
    </source>
</evidence>
<feature type="transmembrane region" description="Helical" evidence="1">
    <location>
        <begin position="214"/>
        <end position="236"/>
    </location>
</feature>
<proteinExistence type="predicted"/>
<sequence length="241" mass="27803">MTIKKRLGIIYSVTFILMLAVNYLTATDVGMVADENPAIIQPAGYVFSIWGVIYLLLFVWIVRMFFKHNDSDRVYESIHYWLVANFILNGLWIIAFTQLWYLTSVIIIIGLLVTLFVIYKKISHVSINWFDRVPFSIYFGWGTVATIVNIVTWVKEMGVEEVVGFNEYQWTLALLIIGTGIAVFVSLVHHDWLYPLVFAWAFAGIIVRNDYEMFWLTVVCGVSILIHLGISLYTGIKRARR</sequence>
<feature type="transmembrane region" description="Helical" evidence="1">
    <location>
        <begin position="168"/>
        <end position="185"/>
    </location>
</feature>
<reference evidence="3 4" key="1">
    <citation type="submission" date="2016-10" db="EMBL/GenBank/DDBJ databases">
        <authorList>
            <person name="de Groot N.N."/>
        </authorList>
    </citation>
    <scope>NUCLEOTIDE SEQUENCE [LARGE SCALE GENOMIC DNA]</scope>
    <source>
        <strain evidence="3 4">DSM 19182</strain>
    </source>
</reference>
<keyword evidence="1" id="KW-1133">Transmembrane helix</keyword>
<dbReference type="AlphaFoldDB" id="A0A1H7TQB5"/>
<dbReference type="OrthoDB" id="5189031at2"/>
<feature type="transmembrane region" description="Helical" evidence="1">
    <location>
        <begin position="45"/>
        <end position="66"/>
    </location>
</feature>
<evidence type="ECO:0000313" key="5">
    <source>
        <dbReference type="Proteomes" id="UP000321425"/>
    </source>
</evidence>
<organism evidence="3 4">
    <name type="scientific">Alkalibacterium putridalgicola</name>
    <dbReference type="NCBI Taxonomy" id="426703"/>
    <lineage>
        <taxon>Bacteria</taxon>
        <taxon>Bacillati</taxon>
        <taxon>Bacillota</taxon>
        <taxon>Bacilli</taxon>
        <taxon>Lactobacillales</taxon>
        <taxon>Carnobacteriaceae</taxon>
        <taxon>Alkalibacterium</taxon>
    </lineage>
</organism>
<dbReference type="Proteomes" id="UP000321425">
    <property type="component" value="Unassembled WGS sequence"/>
</dbReference>
<dbReference type="Proteomes" id="UP000198548">
    <property type="component" value="Unassembled WGS sequence"/>
</dbReference>
<feature type="transmembrane region" description="Helical" evidence="1">
    <location>
        <begin position="7"/>
        <end position="25"/>
    </location>
</feature>
<dbReference type="EMBL" id="FOBL01000013">
    <property type="protein sequence ID" value="SEL86057.1"/>
    <property type="molecule type" value="Genomic_DNA"/>
</dbReference>
<gene>
    <name evidence="2" type="ORF">APU01nite_02360</name>
    <name evidence="3" type="ORF">SAMN04488100_11339</name>
</gene>
<keyword evidence="1" id="KW-0812">Transmembrane</keyword>
<dbReference type="InterPro" id="IPR038330">
    <property type="entry name" value="TspO/MBR-related_sf"/>
</dbReference>
<keyword evidence="5" id="KW-1185">Reference proteome</keyword>
<feature type="transmembrane region" description="Helical" evidence="1">
    <location>
        <begin position="78"/>
        <end position="95"/>
    </location>
</feature>